<comment type="caution">
    <text evidence="1">The sequence shown here is derived from an EMBL/GenBank/DDBJ whole genome shotgun (WGS) entry which is preliminary data.</text>
</comment>
<dbReference type="EMBL" id="VORB01000003">
    <property type="protein sequence ID" value="TXC81812.1"/>
    <property type="molecule type" value="Genomic_DNA"/>
</dbReference>
<name>A0A5C6V8R9_9FLAO</name>
<proteinExistence type="predicted"/>
<sequence length="194" mass="22523">MTTKTNRLCQLGVGLFLSIIFIGCGGNPTPKPRGFIRIDFPEKQYKVTSLPCPYQFEIPAYSGFKKLDRECDYVLWFPRFKAEVYLNYRPINAENPLQGYLDEMHKLAYQHQVKASAINAKTREFSEESKFVLEYEIEGNVASSYQFCVTDSTSHFLRGALFFRSRPNQDSLRPATNFIKQDIDHIIKTLEWKP</sequence>
<accession>A0A5C6V8R9</accession>
<keyword evidence="1" id="KW-0449">Lipoprotein</keyword>
<organism evidence="1 2">
    <name type="scientific">Luteibaculum oceani</name>
    <dbReference type="NCBI Taxonomy" id="1294296"/>
    <lineage>
        <taxon>Bacteria</taxon>
        <taxon>Pseudomonadati</taxon>
        <taxon>Bacteroidota</taxon>
        <taxon>Flavobacteriia</taxon>
        <taxon>Flavobacteriales</taxon>
        <taxon>Luteibaculaceae</taxon>
        <taxon>Luteibaculum</taxon>
    </lineage>
</organism>
<reference evidence="1 2" key="1">
    <citation type="submission" date="2019-08" db="EMBL/GenBank/DDBJ databases">
        <title>Genome of Luteibaculum oceani JCM 18817.</title>
        <authorList>
            <person name="Bowman J.P."/>
        </authorList>
    </citation>
    <scope>NUCLEOTIDE SEQUENCE [LARGE SCALE GENOMIC DNA]</scope>
    <source>
        <strain evidence="1 2">JCM 18817</strain>
    </source>
</reference>
<dbReference type="RefSeq" id="WP_147013886.1">
    <property type="nucleotide sequence ID" value="NZ_VORB01000003.1"/>
</dbReference>
<dbReference type="PROSITE" id="PS51257">
    <property type="entry name" value="PROKAR_LIPOPROTEIN"/>
    <property type="match status" value="1"/>
</dbReference>
<dbReference type="InterPro" id="IPR019850">
    <property type="entry name" value="GldD-like"/>
</dbReference>
<evidence type="ECO:0000313" key="1">
    <source>
        <dbReference type="EMBL" id="TXC81812.1"/>
    </source>
</evidence>
<evidence type="ECO:0000313" key="2">
    <source>
        <dbReference type="Proteomes" id="UP000321168"/>
    </source>
</evidence>
<keyword evidence="2" id="KW-1185">Reference proteome</keyword>
<dbReference type="OrthoDB" id="679501at2"/>
<dbReference type="Proteomes" id="UP000321168">
    <property type="component" value="Unassembled WGS sequence"/>
</dbReference>
<protein>
    <submittedName>
        <fullName evidence="1">Gliding motility lipoprotein GldD</fullName>
    </submittedName>
</protein>
<dbReference type="Pfam" id="PF25593">
    <property type="entry name" value="GldD_lipo"/>
    <property type="match status" value="1"/>
</dbReference>
<dbReference type="AlphaFoldDB" id="A0A5C6V8R9"/>
<gene>
    <name evidence="1" type="ORF">FRX97_04650</name>
</gene>